<accession>A0A165BSP9</accession>
<name>A0A165BSP9_9APHY</name>
<evidence type="ECO:0000256" key="1">
    <source>
        <dbReference type="SAM" id="MobiDB-lite"/>
    </source>
</evidence>
<feature type="compositionally biased region" description="Polar residues" evidence="1">
    <location>
        <begin position="31"/>
        <end position="41"/>
    </location>
</feature>
<keyword evidence="3" id="KW-1185">Reference proteome</keyword>
<feature type="region of interest" description="Disordered" evidence="1">
    <location>
        <begin position="1"/>
        <end position="69"/>
    </location>
</feature>
<evidence type="ECO:0000313" key="3">
    <source>
        <dbReference type="Proteomes" id="UP000076871"/>
    </source>
</evidence>
<evidence type="ECO:0000313" key="2">
    <source>
        <dbReference type="EMBL" id="KZT01578.1"/>
    </source>
</evidence>
<organism evidence="2 3">
    <name type="scientific">Laetiporus sulphureus 93-53</name>
    <dbReference type="NCBI Taxonomy" id="1314785"/>
    <lineage>
        <taxon>Eukaryota</taxon>
        <taxon>Fungi</taxon>
        <taxon>Dikarya</taxon>
        <taxon>Basidiomycota</taxon>
        <taxon>Agaricomycotina</taxon>
        <taxon>Agaricomycetes</taxon>
        <taxon>Polyporales</taxon>
        <taxon>Laetiporus</taxon>
    </lineage>
</organism>
<gene>
    <name evidence="2" type="ORF">LAESUDRAFT_663607</name>
</gene>
<dbReference type="Proteomes" id="UP000076871">
    <property type="component" value="Unassembled WGS sequence"/>
</dbReference>
<dbReference type="InParanoid" id="A0A165BSP9"/>
<dbReference type="RefSeq" id="XP_040759318.1">
    <property type="nucleotide sequence ID" value="XM_040905071.1"/>
</dbReference>
<dbReference type="OrthoDB" id="2813310at2759"/>
<reference evidence="2 3" key="1">
    <citation type="journal article" date="2016" name="Mol. Biol. Evol.">
        <title>Comparative Genomics of Early-Diverging Mushroom-Forming Fungi Provides Insights into the Origins of Lignocellulose Decay Capabilities.</title>
        <authorList>
            <person name="Nagy L.G."/>
            <person name="Riley R."/>
            <person name="Tritt A."/>
            <person name="Adam C."/>
            <person name="Daum C."/>
            <person name="Floudas D."/>
            <person name="Sun H."/>
            <person name="Yadav J.S."/>
            <person name="Pangilinan J."/>
            <person name="Larsson K.H."/>
            <person name="Matsuura K."/>
            <person name="Barry K."/>
            <person name="Labutti K."/>
            <person name="Kuo R."/>
            <person name="Ohm R.A."/>
            <person name="Bhattacharya S.S."/>
            <person name="Shirouzu T."/>
            <person name="Yoshinaga Y."/>
            <person name="Martin F.M."/>
            <person name="Grigoriev I.V."/>
            <person name="Hibbett D.S."/>
        </authorList>
    </citation>
    <scope>NUCLEOTIDE SEQUENCE [LARGE SCALE GENOMIC DNA]</scope>
    <source>
        <strain evidence="2 3">93-53</strain>
    </source>
</reference>
<protein>
    <submittedName>
        <fullName evidence="2">Uncharacterized protein</fullName>
    </submittedName>
</protein>
<dbReference type="EMBL" id="KV427662">
    <property type="protein sequence ID" value="KZT01578.1"/>
    <property type="molecule type" value="Genomic_DNA"/>
</dbReference>
<feature type="compositionally biased region" description="Low complexity" evidence="1">
    <location>
        <begin position="16"/>
        <end position="27"/>
    </location>
</feature>
<dbReference type="AlphaFoldDB" id="A0A165BSP9"/>
<dbReference type="GeneID" id="63822101"/>
<sequence length="152" mass="16737">MLQFLEPSASSDVGPTTNNSSTQITSIDPVSLTQTSRSTSPPIVRQNLRMAYEPPSQTTTRSGHLAHPPVRYDPELRCSAPPRTGGDVMISVVLQTHCELLMLFHRCTFHSSLVASAPQRALDYSRLDSLEADILLFSCIRSAARSRLLEVQ</sequence>
<proteinExistence type="predicted"/>